<evidence type="ECO:0000313" key="5">
    <source>
        <dbReference type="EMBL" id="CCV04298.1"/>
    </source>
</evidence>
<dbReference type="InterPro" id="IPR000524">
    <property type="entry name" value="Tscrpt_reg_HTH_GntR"/>
</dbReference>
<dbReference type="SMART" id="SM00344">
    <property type="entry name" value="HTH_ASNC"/>
    <property type="match status" value="1"/>
</dbReference>
<dbReference type="EMBL" id="CAUM01000030">
    <property type="protein sequence ID" value="CCV04298.1"/>
    <property type="molecule type" value="Genomic_DNA"/>
</dbReference>
<accession>M5EJP0</accession>
<keyword evidence="1" id="KW-0805">Transcription regulation</keyword>
<gene>
    <name evidence="5" type="ORF">MESS2_1250053</name>
</gene>
<dbReference type="SUPFAM" id="SSF46785">
    <property type="entry name" value="Winged helix' DNA-binding domain"/>
    <property type="match status" value="1"/>
</dbReference>
<dbReference type="STRING" id="1297569.MESS2_1250053"/>
<dbReference type="PANTHER" id="PTHR30154">
    <property type="entry name" value="LEUCINE-RESPONSIVE REGULATORY PROTEIN"/>
    <property type="match status" value="1"/>
</dbReference>
<dbReference type="PROSITE" id="PS00519">
    <property type="entry name" value="HTH_ASNC_1"/>
    <property type="match status" value="1"/>
</dbReference>
<dbReference type="InterPro" id="IPR011008">
    <property type="entry name" value="Dimeric_a/b-barrel"/>
</dbReference>
<evidence type="ECO:0000259" key="4">
    <source>
        <dbReference type="PROSITE" id="PS50956"/>
    </source>
</evidence>
<feature type="domain" description="HTH asnC-type" evidence="4">
    <location>
        <begin position="12"/>
        <end position="74"/>
    </location>
</feature>
<keyword evidence="3" id="KW-0804">Transcription</keyword>
<dbReference type="InterPro" id="IPR000485">
    <property type="entry name" value="AsnC-type_HTH_dom"/>
</dbReference>
<dbReference type="InterPro" id="IPR019887">
    <property type="entry name" value="Tscrpt_reg_AsnC/Lrp_C"/>
</dbReference>
<protein>
    <submittedName>
        <fullName evidence="5">Transcriptional regulator</fullName>
    </submittedName>
</protein>
<evidence type="ECO:0000256" key="1">
    <source>
        <dbReference type="ARBA" id="ARBA00023015"/>
    </source>
</evidence>
<dbReference type="InterPro" id="IPR019888">
    <property type="entry name" value="Tscrpt_reg_AsnC-like"/>
</dbReference>
<comment type="caution">
    <text evidence="5">The sequence shown here is derived from an EMBL/GenBank/DDBJ whole genome shotgun (WGS) entry which is preliminary data.</text>
</comment>
<dbReference type="GO" id="GO:0005829">
    <property type="term" value="C:cytosol"/>
    <property type="evidence" value="ECO:0007669"/>
    <property type="project" value="TreeGrafter"/>
</dbReference>
<dbReference type="GO" id="GO:0043200">
    <property type="term" value="P:response to amino acid"/>
    <property type="evidence" value="ECO:0007669"/>
    <property type="project" value="TreeGrafter"/>
</dbReference>
<evidence type="ECO:0000256" key="2">
    <source>
        <dbReference type="ARBA" id="ARBA00023125"/>
    </source>
</evidence>
<dbReference type="InterPro" id="IPR019885">
    <property type="entry name" value="Tscrpt_reg_HTH_AsnC-type_CS"/>
</dbReference>
<dbReference type="PROSITE" id="PS50956">
    <property type="entry name" value="HTH_ASNC_2"/>
    <property type="match status" value="1"/>
</dbReference>
<dbReference type="Pfam" id="PF13412">
    <property type="entry name" value="HTH_24"/>
    <property type="match status" value="1"/>
</dbReference>
<dbReference type="AlphaFoldDB" id="M5EJP0"/>
<keyword evidence="2" id="KW-0238">DNA-binding</keyword>
<evidence type="ECO:0000313" key="6">
    <source>
        <dbReference type="Proteomes" id="UP000012062"/>
    </source>
</evidence>
<sequence>MIDMPTELVEMLSEAEQALLSLLRDNARASTADLARRLGVSRTTVQSRIERLEQRGIIAGYGVRLSPDYERGLVRAHVLLTVTPKLADRVVRALQALAPVRTLHSVSGNFDMIVIVDAPSIRDLDTLLDEIGAMDGVERTSSSIILSTRIDR</sequence>
<dbReference type="PRINTS" id="PR00035">
    <property type="entry name" value="HTHGNTR"/>
</dbReference>
<dbReference type="PRINTS" id="PR00033">
    <property type="entry name" value="HTHASNC"/>
</dbReference>
<dbReference type="Proteomes" id="UP000012062">
    <property type="component" value="Unassembled WGS sequence"/>
</dbReference>
<dbReference type="InterPro" id="IPR036390">
    <property type="entry name" value="WH_DNA-bd_sf"/>
</dbReference>
<dbReference type="GO" id="GO:0003700">
    <property type="term" value="F:DNA-binding transcription factor activity"/>
    <property type="evidence" value="ECO:0007669"/>
    <property type="project" value="InterPro"/>
</dbReference>
<dbReference type="Gene3D" id="1.10.10.10">
    <property type="entry name" value="Winged helix-like DNA-binding domain superfamily/Winged helix DNA-binding domain"/>
    <property type="match status" value="1"/>
</dbReference>
<evidence type="ECO:0000256" key="3">
    <source>
        <dbReference type="ARBA" id="ARBA00023163"/>
    </source>
</evidence>
<name>M5EJP0_9HYPH</name>
<dbReference type="Pfam" id="PF01037">
    <property type="entry name" value="AsnC_trans_reg"/>
    <property type="match status" value="1"/>
</dbReference>
<dbReference type="PANTHER" id="PTHR30154:SF53">
    <property type="entry name" value="HTH-TYPE TRANSCRIPTIONAL REGULATOR LRPC"/>
    <property type="match status" value="1"/>
</dbReference>
<dbReference type="Gene3D" id="3.30.70.920">
    <property type="match status" value="1"/>
</dbReference>
<reference evidence="5 6" key="1">
    <citation type="submission" date="2013-02" db="EMBL/GenBank/DDBJ databases">
        <authorList>
            <person name="Genoscope - CEA"/>
        </authorList>
    </citation>
    <scope>NUCLEOTIDE SEQUENCE [LARGE SCALE GENOMIC DNA]</scope>
    <source>
        <strain evidence="5 6">STM 2683</strain>
    </source>
</reference>
<dbReference type="eggNOG" id="COG1522">
    <property type="taxonomic scope" value="Bacteria"/>
</dbReference>
<dbReference type="InterPro" id="IPR036388">
    <property type="entry name" value="WH-like_DNA-bd_sf"/>
</dbReference>
<organism evidence="5 6">
    <name type="scientific">Mesorhizobium metallidurans STM 2683</name>
    <dbReference type="NCBI Taxonomy" id="1297569"/>
    <lineage>
        <taxon>Bacteria</taxon>
        <taxon>Pseudomonadati</taxon>
        <taxon>Pseudomonadota</taxon>
        <taxon>Alphaproteobacteria</taxon>
        <taxon>Hyphomicrobiales</taxon>
        <taxon>Phyllobacteriaceae</taxon>
        <taxon>Mesorhizobium</taxon>
    </lineage>
</organism>
<proteinExistence type="predicted"/>
<dbReference type="GO" id="GO:0043565">
    <property type="term" value="F:sequence-specific DNA binding"/>
    <property type="evidence" value="ECO:0007669"/>
    <property type="project" value="InterPro"/>
</dbReference>
<dbReference type="SUPFAM" id="SSF54909">
    <property type="entry name" value="Dimeric alpha+beta barrel"/>
    <property type="match status" value="1"/>
</dbReference>
<keyword evidence="6" id="KW-1185">Reference proteome</keyword>